<dbReference type="Gene3D" id="3.40.50.720">
    <property type="entry name" value="NAD(P)-binding Rossmann-like Domain"/>
    <property type="match status" value="1"/>
</dbReference>
<dbReference type="EMBL" id="JBHMDO010000015">
    <property type="protein sequence ID" value="MFB9325893.1"/>
    <property type="molecule type" value="Genomic_DNA"/>
</dbReference>
<feature type="domain" description="YceM-like C-terminal" evidence="2">
    <location>
        <begin position="142"/>
        <end position="253"/>
    </location>
</feature>
<accession>A0ABV5KNS6</accession>
<evidence type="ECO:0000313" key="4">
    <source>
        <dbReference type="Proteomes" id="UP001589747"/>
    </source>
</evidence>
<dbReference type="RefSeq" id="WP_377492591.1">
    <property type="nucleotide sequence ID" value="NZ_JBHMDO010000015.1"/>
</dbReference>
<evidence type="ECO:0000259" key="2">
    <source>
        <dbReference type="Pfam" id="PF21378"/>
    </source>
</evidence>
<dbReference type="InterPro" id="IPR000683">
    <property type="entry name" value="Gfo/Idh/MocA-like_OxRdtase_N"/>
</dbReference>
<feature type="domain" description="Gfo/Idh/MocA-like oxidoreductase N-terminal" evidence="1">
    <location>
        <begin position="6"/>
        <end position="125"/>
    </location>
</feature>
<dbReference type="Gene3D" id="3.30.360.10">
    <property type="entry name" value="Dihydrodipicolinate Reductase, domain 2"/>
    <property type="match status" value="1"/>
</dbReference>
<dbReference type="InterPro" id="IPR051317">
    <property type="entry name" value="Gfo/Idh/MocA_oxidoreduct"/>
</dbReference>
<dbReference type="SUPFAM" id="SSF51735">
    <property type="entry name" value="NAD(P)-binding Rossmann-fold domains"/>
    <property type="match status" value="1"/>
</dbReference>
<gene>
    <name evidence="3" type="ORF">ACFFSY_08125</name>
</gene>
<protein>
    <submittedName>
        <fullName evidence="3">Gfo/Idh/MocA family protein</fullName>
    </submittedName>
</protein>
<evidence type="ECO:0000259" key="1">
    <source>
        <dbReference type="Pfam" id="PF01408"/>
    </source>
</evidence>
<comment type="caution">
    <text evidence="3">The sequence shown here is derived from an EMBL/GenBank/DDBJ whole genome shotgun (WGS) entry which is preliminary data.</text>
</comment>
<proteinExistence type="predicted"/>
<keyword evidence="4" id="KW-1185">Reference proteome</keyword>
<name>A0ABV5KNS6_9BACL</name>
<dbReference type="Pfam" id="PF01408">
    <property type="entry name" value="GFO_IDH_MocA"/>
    <property type="match status" value="1"/>
</dbReference>
<dbReference type="InterPro" id="IPR048477">
    <property type="entry name" value="YceM-like_C"/>
</dbReference>
<sequence length="321" mass="34599">MGEKRIQVGIVGIGDIARKAYLPILGVHPQVEIVGLMSRTLASVQAAADPYRIEGRYDRLEALLEQRPELVFVHSATQTHYDIVMRCLAEGIHVYVDKPLSCDIGQSEEMAAEAKRQGRLLAVGFNRRYAPMIAQARSWMAEAGGAATVIVQKNRTKPQKRSVKETLYDDAIHGIDLAMWLCGGDEGADPELAGASIAADGEGYLRSVFGMLQGAVGRQCAGTFSMDRAAGADAERVELHGGGRSAIVEDLERAVLFDAAAGSRSLAFGGWDSHLKRRGFEGVVQHVLDSLADPSRCAIRADQVLGSHYMVEQLAAKLAKG</sequence>
<dbReference type="PANTHER" id="PTHR43708:SF4">
    <property type="entry name" value="OXIDOREDUCTASE YCEM-RELATED"/>
    <property type="match status" value="1"/>
</dbReference>
<dbReference type="Pfam" id="PF21378">
    <property type="entry name" value="YceM-like_C"/>
    <property type="match status" value="1"/>
</dbReference>
<evidence type="ECO:0000313" key="3">
    <source>
        <dbReference type="EMBL" id="MFB9325893.1"/>
    </source>
</evidence>
<organism evidence="3 4">
    <name type="scientific">Paenibacillus aurantiacus</name>
    <dbReference type="NCBI Taxonomy" id="1936118"/>
    <lineage>
        <taxon>Bacteria</taxon>
        <taxon>Bacillati</taxon>
        <taxon>Bacillota</taxon>
        <taxon>Bacilli</taxon>
        <taxon>Bacillales</taxon>
        <taxon>Paenibacillaceae</taxon>
        <taxon>Paenibacillus</taxon>
    </lineage>
</organism>
<dbReference type="SUPFAM" id="SSF55347">
    <property type="entry name" value="Glyceraldehyde-3-phosphate dehydrogenase-like, C-terminal domain"/>
    <property type="match status" value="1"/>
</dbReference>
<dbReference type="PANTHER" id="PTHR43708">
    <property type="entry name" value="CONSERVED EXPRESSED OXIDOREDUCTASE (EUROFUNG)"/>
    <property type="match status" value="1"/>
</dbReference>
<dbReference type="InterPro" id="IPR036291">
    <property type="entry name" value="NAD(P)-bd_dom_sf"/>
</dbReference>
<dbReference type="Proteomes" id="UP001589747">
    <property type="component" value="Unassembled WGS sequence"/>
</dbReference>
<reference evidence="3 4" key="1">
    <citation type="submission" date="2024-09" db="EMBL/GenBank/DDBJ databases">
        <authorList>
            <person name="Sun Q."/>
            <person name="Mori K."/>
        </authorList>
    </citation>
    <scope>NUCLEOTIDE SEQUENCE [LARGE SCALE GENOMIC DNA]</scope>
    <source>
        <strain evidence="3 4">TISTR 2452</strain>
    </source>
</reference>